<dbReference type="EMBL" id="MNPL01025408">
    <property type="protein sequence ID" value="OQR68293.1"/>
    <property type="molecule type" value="Genomic_DNA"/>
</dbReference>
<keyword evidence="2" id="KW-1185">Reference proteome</keyword>
<organism evidence="1 2">
    <name type="scientific">Tropilaelaps mercedesae</name>
    <dbReference type="NCBI Taxonomy" id="418985"/>
    <lineage>
        <taxon>Eukaryota</taxon>
        <taxon>Metazoa</taxon>
        <taxon>Ecdysozoa</taxon>
        <taxon>Arthropoda</taxon>
        <taxon>Chelicerata</taxon>
        <taxon>Arachnida</taxon>
        <taxon>Acari</taxon>
        <taxon>Parasitiformes</taxon>
        <taxon>Mesostigmata</taxon>
        <taxon>Gamasina</taxon>
        <taxon>Dermanyssoidea</taxon>
        <taxon>Laelapidae</taxon>
        <taxon>Tropilaelaps</taxon>
    </lineage>
</organism>
<evidence type="ECO:0000313" key="2">
    <source>
        <dbReference type="Proteomes" id="UP000192247"/>
    </source>
</evidence>
<dbReference type="Proteomes" id="UP000192247">
    <property type="component" value="Unassembled WGS sequence"/>
</dbReference>
<reference evidence="1 2" key="1">
    <citation type="journal article" date="2017" name="Gigascience">
        <title>Draft genome of the honey bee ectoparasitic mite, Tropilaelaps mercedesae, is shaped by the parasitic life history.</title>
        <authorList>
            <person name="Dong X."/>
            <person name="Armstrong S.D."/>
            <person name="Xia D."/>
            <person name="Makepeace B.L."/>
            <person name="Darby A.C."/>
            <person name="Kadowaki T."/>
        </authorList>
    </citation>
    <scope>NUCLEOTIDE SEQUENCE [LARGE SCALE GENOMIC DNA]</scope>
    <source>
        <strain evidence="1">Wuxi-XJTLU</strain>
    </source>
</reference>
<dbReference type="InParanoid" id="A0A1V9X4J5"/>
<sequence length="58" mass="6726">MLIRIISNKEYFSRMLGNFYCVNIQTYINTEGVLIPRTCLLTRSFVSTSGTFLTQRTL</sequence>
<protein>
    <submittedName>
        <fullName evidence="1">Uncharacterized protein</fullName>
    </submittedName>
</protein>
<proteinExistence type="predicted"/>
<dbReference type="AlphaFoldDB" id="A0A1V9X4J5"/>
<accession>A0A1V9X4J5</accession>
<name>A0A1V9X4J5_9ACAR</name>
<comment type="caution">
    <text evidence="1">The sequence shown here is derived from an EMBL/GenBank/DDBJ whole genome shotgun (WGS) entry which is preliminary data.</text>
</comment>
<evidence type="ECO:0000313" key="1">
    <source>
        <dbReference type="EMBL" id="OQR68293.1"/>
    </source>
</evidence>
<gene>
    <name evidence="1" type="ORF">BIW11_13002</name>
</gene>